<dbReference type="SMART" id="SM00702">
    <property type="entry name" value="P4Hc"/>
    <property type="match status" value="1"/>
</dbReference>
<evidence type="ECO:0000256" key="1">
    <source>
        <dbReference type="ARBA" id="ARBA00001961"/>
    </source>
</evidence>
<keyword evidence="3" id="KW-0847">Vitamin C</keyword>
<evidence type="ECO:0000256" key="6">
    <source>
        <dbReference type="ARBA" id="ARBA00023004"/>
    </source>
</evidence>
<keyword evidence="6" id="KW-0408">Iron</keyword>
<keyword evidence="9" id="KW-1185">Reference proteome</keyword>
<protein>
    <submittedName>
        <fullName evidence="8">2OG-Fe(II) oxygenase</fullName>
    </submittedName>
</protein>
<evidence type="ECO:0000256" key="2">
    <source>
        <dbReference type="ARBA" id="ARBA00022723"/>
    </source>
</evidence>
<dbReference type="SUPFAM" id="SSF51197">
    <property type="entry name" value="Clavaminate synthase-like"/>
    <property type="match status" value="1"/>
</dbReference>
<sequence length="201" mass="23227">MPQSFTVDDFVVNWQARLTDAHLERLANQGFVVLDDVFTDKALKALQLESGSCEYQQASLTKGEQITHIRGDKTRWINQECVFGSHYLASIDQLAKLCNRLLYTGIQHSEAHYAYYPVGLGYQWHQDNPQGRHERILSAVFYLNDDWGDEDGGELSLIDLSDSQHHILPKANRLVLFQSDLMHQVEITNRQRHSIATWMRR</sequence>
<keyword evidence="4" id="KW-0223">Dioxygenase</keyword>
<comment type="cofactor">
    <cofactor evidence="1">
        <name>L-ascorbate</name>
        <dbReference type="ChEBI" id="CHEBI:38290"/>
    </cofactor>
</comment>
<dbReference type="InterPro" id="IPR006620">
    <property type="entry name" value="Pro_4_hyd_alph"/>
</dbReference>
<reference evidence="8 9" key="1">
    <citation type="submission" date="2017-02" db="EMBL/GenBank/DDBJ databases">
        <title>Draft genome sequence of Moraxella lincolnii CCUG 9405T type strain.</title>
        <authorList>
            <person name="Salva-Serra F."/>
            <person name="Engstrom-Jakobsson H."/>
            <person name="Thorell K."/>
            <person name="Jaen-Luchoro D."/>
            <person name="Gonzales-Siles L."/>
            <person name="Karlsson R."/>
            <person name="Yazdan S."/>
            <person name="Boulund F."/>
            <person name="Johnning A."/>
            <person name="Engstrand L."/>
            <person name="Kristiansson E."/>
            <person name="Moore E."/>
        </authorList>
    </citation>
    <scope>NUCLEOTIDE SEQUENCE [LARGE SCALE GENOMIC DNA]</scope>
    <source>
        <strain evidence="8 9">CCUG 9405</strain>
    </source>
</reference>
<dbReference type="Gene3D" id="2.60.120.620">
    <property type="entry name" value="q2cbj1_9rhob like domain"/>
    <property type="match status" value="1"/>
</dbReference>
<dbReference type="PROSITE" id="PS51471">
    <property type="entry name" value="FE2OG_OXY"/>
    <property type="match status" value="1"/>
</dbReference>
<dbReference type="AlphaFoldDB" id="A0A1T0CC37"/>
<evidence type="ECO:0000256" key="5">
    <source>
        <dbReference type="ARBA" id="ARBA00023002"/>
    </source>
</evidence>
<keyword evidence="5" id="KW-0560">Oxidoreductase</keyword>
<evidence type="ECO:0000313" key="8">
    <source>
        <dbReference type="EMBL" id="OOS19896.1"/>
    </source>
</evidence>
<keyword evidence="2" id="KW-0479">Metal-binding</keyword>
<feature type="domain" description="Fe2OG dioxygenase" evidence="7">
    <location>
        <begin position="107"/>
        <end position="201"/>
    </location>
</feature>
<dbReference type="EMBL" id="MUYT01000012">
    <property type="protein sequence ID" value="OOS19896.1"/>
    <property type="molecule type" value="Genomic_DNA"/>
</dbReference>
<dbReference type="InterPro" id="IPR051559">
    <property type="entry name" value="HIF_prolyl_hydroxylases"/>
</dbReference>
<dbReference type="InterPro" id="IPR044862">
    <property type="entry name" value="Pro_4_hyd_alph_FE2OG_OXY"/>
</dbReference>
<dbReference type="InterPro" id="IPR005123">
    <property type="entry name" value="Oxoglu/Fe-dep_dioxygenase_dom"/>
</dbReference>
<name>A0A1T0CC37_9GAMM</name>
<evidence type="ECO:0000259" key="7">
    <source>
        <dbReference type="PROSITE" id="PS51471"/>
    </source>
</evidence>
<dbReference type="OrthoDB" id="9783171at2"/>
<evidence type="ECO:0000256" key="4">
    <source>
        <dbReference type="ARBA" id="ARBA00022964"/>
    </source>
</evidence>
<dbReference type="STRING" id="90241.B0682_07895"/>
<dbReference type="GO" id="GO:0008198">
    <property type="term" value="F:ferrous iron binding"/>
    <property type="evidence" value="ECO:0007669"/>
    <property type="project" value="TreeGrafter"/>
</dbReference>
<evidence type="ECO:0000256" key="3">
    <source>
        <dbReference type="ARBA" id="ARBA00022896"/>
    </source>
</evidence>
<comment type="caution">
    <text evidence="8">The sequence shown here is derived from an EMBL/GenBank/DDBJ whole genome shotgun (WGS) entry which is preliminary data.</text>
</comment>
<dbReference type="Pfam" id="PF13640">
    <property type="entry name" value="2OG-FeII_Oxy_3"/>
    <property type="match status" value="1"/>
</dbReference>
<proteinExistence type="predicted"/>
<dbReference type="GO" id="GO:0071456">
    <property type="term" value="P:cellular response to hypoxia"/>
    <property type="evidence" value="ECO:0007669"/>
    <property type="project" value="TreeGrafter"/>
</dbReference>
<dbReference type="PANTHER" id="PTHR12907:SF26">
    <property type="entry name" value="HIF PROLYL HYDROXYLASE, ISOFORM C"/>
    <property type="match status" value="1"/>
</dbReference>
<evidence type="ECO:0000313" key="9">
    <source>
        <dbReference type="Proteomes" id="UP000191094"/>
    </source>
</evidence>
<gene>
    <name evidence="8" type="ORF">B0682_07895</name>
</gene>
<dbReference type="PANTHER" id="PTHR12907">
    <property type="entry name" value="EGL NINE HOMOLOG-RELATED"/>
    <property type="match status" value="1"/>
</dbReference>
<dbReference type="Proteomes" id="UP000191094">
    <property type="component" value="Unassembled WGS sequence"/>
</dbReference>
<dbReference type="GO" id="GO:0031543">
    <property type="term" value="F:peptidyl-proline dioxygenase activity"/>
    <property type="evidence" value="ECO:0007669"/>
    <property type="project" value="TreeGrafter"/>
</dbReference>
<accession>A0A1T0CC37</accession>
<organism evidence="8 9">
    <name type="scientific">Lwoffella lincolnii</name>
    <dbReference type="NCBI Taxonomy" id="90241"/>
    <lineage>
        <taxon>Bacteria</taxon>
        <taxon>Pseudomonadati</taxon>
        <taxon>Pseudomonadota</taxon>
        <taxon>Gammaproteobacteria</taxon>
        <taxon>Moraxellales</taxon>
        <taxon>Moraxellaceae</taxon>
        <taxon>Lwoffella</taxon>
    </lineage>
</organism>
<dbReference type="GO" id="GO:0031418">
    <property type="term" value="F:L-ascorbic acid binding"/>
    <property type="evidence" value="ECO:0007669"/>
    <property type="project" value="UniProtKB-KW"/>
</dbReference>